<keyword evidence="1" id="KW-1133">Transmembrane helix</keyword>
<dbReference type="EMBL" id="JACSPP010000007">
    <property type="protein sequence ID" value="MBD8039601.1"/>
    <property type="molecule type" value="Genomic_DNA"/>
</dbReference>
<reference evidence="2 3" key="1">
    <citation type="submission" date="2020-08" db="EMBL/GenBank/DDBJ databases">
        <title>A Genomic Blueprint of the Chicken Gut Microbiome.</title>
        <authorList>
            <person name="Gilroy R."/>
            <person name="Ravi A."/>
            <person name="Getino M."/>
            <person name="Pursley I."/>
            <person name="Horton D.L."/>
            <person name="Alikhan N.-F."/>
            <person name="Baker D."/>
            <person name="Gharbi K."/>
            <person name="Hall N."/>
            <person name="Watson M."/>
            <person name="Adriaenssens E.M."/>
            <person name="Foster-Nyarko E."/>
            <person name="Jarju S."/>
            <person name="Secka A."/>
            <person name="Antonio M."/>
            <person name="Oren A."/>
            <person name="Chaudhuri R."/>
            <person name="La Ragione R.M."/>
            <person name="Hildebrand F."/>
            <person name="Pallen M.J."/>
        </authorList>
    </citation>
    <scope>NUCLEOTIDE SEQUENCE [LARGE SCALE GENOMIC DNA]</scope>
    <source>
        <strain evidence="2 3">Sa1CVN1</strain>
    </source>
</reference>
<accession>A0ABR8Y5W4</accession>
<dbReference type="RefSeq" id="WP_013618581.1">
    <property type="nucleotide sequence ID" value="NZ_JACSPP010000007.1"/>
</dbReference>
<dbReference type="InterPro" id="IPR045505">
    <property type="entry name" value="DUF6486"/>
</dbReference>
<evidence type="ECO:0000313" key="2">
    <source>
        <dbReference type="EMBL" id="MBD8039601.1"/>
    </source>
</evidence>
<evidence type="ECO:0000313" key="3">
    <source>
        <dbReference type="Proteomes" id="UP000620874"/>
    </source>
</evidence>
<dbReference type="PROSITE" id="PS51257">
    <property type="entry name" value="PROKAR_LIPOPROTEIN"/>
    <property type="match status" value="1"/>
</dbReference>
<organism evidence="2 3">
    <name type="scientific">Phocaeicola intestinalis</name>
    <dbReference type="NCBI Taxonomy" id="2762212"/>
    <lineage>
        <taxon>Bacteria</taxon>
        <taxon>Pseudomonadati</taxon>
        <taxon>Bacteroidota</taxon>
        <taxon>Bacteroidia</taxon>
        <taxon>Bacteroidales</taxon>
        <taxon>Bacteroidaceae</taxon>
        <taxon>Phocaeicola</taxon>
    </lineage>
</organism>
<keyword evidence="1" id="KW-0472">Membrane</keyword>
<sequence length="31" mass="3346">MEKKNIWGIIIQTLITILTAIGTTLGVTSCI</sequence>
<feature type="transmembrane region" description="Helical" evidence="1">
    <location>
        <begin position="6"/>
        <end position="27"/>
    </location>
</feature>
<keyword evidence="3" id="KW-1185">Reference proteome</keyword>
<comment type="caution">
    <text evidence="2">The sequence shown here is derived from an EMBL/GenBank/DDBJ whole genome shotgun (WGS) entry which is preliminary data.</text>
</comment>
<name>A0ABR8Y5W4_9BACT</name>
<dbReference type="Pfam" id="PF20096">
    <property type="entry name" value="DUF6486"/>
    <property type="match status" value="1"/>
</dbReference>
<keyword evidence="1" id="KW-0812">Transmembrane</keyword>
<dbReference type="Proteomes" id="UP000620874">
    <property type="component" value="Unassembled WGS sequence"/>
</dbReference>
<dbReference type="NCBIfam" id="NF033879">
    <property type="entry name" value="smalltalk"/>
    <property type="match status" value="1"/>
</dbReference>
<gene>
    <name evidence="2" type="ORF">H9625_03920</name>
</gene>
<evidence type="ECO:0000256" key="1">
    <source>
        <dbReference type="SAM" id="Phobius"/>
    </source>
</evidence>
<protein>
    <submittedName>
        <fullName evidence="2">Smalltalk protein</fullName>
    </submittedName>
</protein>
<proteinExistence type="predicted"/>